<dbReference type="Gene3D" id="1.10.10.60">
    <property type="entry name" value="Homeodomain-like"/>
    <property type="match status" value="2"/>
</dbReference>
<evidence type="ECO:0000313" key="7">
    <source>
        <dbReference type="Proteomes" id="UP001058974"/>
    </source>
</evidence>
<evidence type="ECO:0000259" key="5">
    <source>
        <dbReference type="PROSITE" id="PS51294"/>
    </source>
</evidence>
<dbReference type="EMBL" id="JAMSHJ010000004">
    <property type="protein sequence ID" value="KAI5418283.1"/>
    <property type="molecule type" value="Genomic_DNA"/>
</dbReference>
<dbReference type="PANTHER" id="PTHR47430:SF4">
    <property type="entry name" value="GB|AAC33480.1"/>
    <property type="match status" value="1"/>
</dbReference>
<accession>A0A9D5AQY6</accession>
<evidence type="ECO:0000256" key="1">
    <source>
        <dbReference type="ARBA" id="ARBA00004123"/>
    </source>
</evidence>
<dbReference type="Proteomes" id="UP001058974">
    <property type="component" value="Chromosome 4"/>
</dbReference>
<dbReference type="Pfam" id="PF13921">
    <property type="entry name" value="Myb_DNA-bind_6"/>
    <property type="match status" value="1"/>
</dbReference>
<feature type="compositionally biased region" description="Polar residues" evidence="3">
    <location>
        <begin position="236"/>
        <end position="249"/>
    </location>
</feature>
<keyword evidence="7" id="KW-1185">Reference proteome</keyword>
<dbReference type="CDD" id="cd00167">
    <property type="entry name" value="SANT"/>
    <property type="match status" value="1"/>
</dbReference>
<feature type="domain" description="HTH myb-type" evidence="5">
    <location>
        <begin position="604"/>
        <end position="649"/>
    </location>
</feature>
<comment type="subcellular location">
    <subcellularLocation>
        <location evidence="1">Nucleus</location>
    </subcellularLocation>
</comment>
<feature type="compositionally biased region" description="Basic residues" evidence="3">
    <location>
        <begin position="450"/>
        <end position="464"/>
    </location>
</feature>
<feature type="compositionally biased region" description="Basic and acidic residues" evidence="3">
    <location>
        <begin position="185"/>
        <end position="194"/>
    </location>
</feature>
<dbReference type="PROSITE" id="PS51294">
    <property type="entry name" value="HTH_MYB"/>
    <property type="match status" value="1"/>
</dbReference>
<proteinExistence type="predicted"/>
<dbReference type="GO" id="GO:0005634">
    <property type="term" value="C:nucleus"/>
    <property type="evidence" value="ECO:0007669"/>
    <property type="project" value="UniProtKB-SubCell"/>
</dbReference>
<feature type="compositionally biased region" description="Basic and acidic residues" evidence="3">
    <location>
        <begin position="203"/>
        <end position="216"/>
    </location>
</feature>
<evidence type="ECO:0000256" key="2">
    <source>
        <dbReference type="ARBA" id="ARBA00023242"/>
    </source>
</evidence>
<feature type="compositionally biased region" description="Polar residues" evidence="3">
    <location>
        <begin position="469"/>
        <end position="480"/>
    </location>
</feature>
<feature type="domain" description="Myb-like" evidence="4">
    <location>
        <begin position="604"/>
        <end position="645"/>
    </location>
</feature>
<evidence type="ECO:0000256" key="3">
    <source>
        <dbReference type="SAM" id="MobiDB-lite"/>
    </source>
</evidence>
<evidence type="ECO:0000259" key="4">
    <source>
        <dbReference type="PROSITE" id="PS50090"/>
    </source>
</evidence>
<feature type="compositionally biased region" description="Polar residues" evidence="3">
    <location>
        <begin position="494"/>
        <end position="504"/>
    </location>
</feature>
<name>A0A9D5AQY6_PEA</name>
<feature type="compositionally biased region" description="Basic and acidic residues" evidence="3">
    <location>
        <begin position="266"/>
        <end position="288"/>
    </location>
</feature>
<dbReference type="SUPFAM" id="SSF46689">
    <property type="entry name" value="Homeodomain-like"/>
    <property type="match status" value="1"/>
</dbReference>
<dbReference type="InterPro" id="IPR009057">
    <property type="entry name" value="Homeodomain-like_sf"/>
</dbReference>
<dbReference type="AlphaFoldDB" id="A0A9D5AQY6"/>
<dbReference type="InterPro" id="IPR017930">
    <property type="entry name" value="Myb_dom"/>
</dbReference>
<feature type="compositionally biased region" description="Basic and acidic residues" evidence="3">
    <location>
        <begin position="154"/>
        <end position="170"/>
    </location>
</feature>
<sequence>MGPTNSNLSSLLLWLTKHDDEFHGPLLFRENTQTHSQIAKPHSETSSYWNGYCNVGNVTASFALRRHHLHHHRCIVSIQFPLISKGHSLKMNTLSQQNKRMEDGEDETNRGDSTMLESDVIDLPLAKSNDDQHLVKNNISEDGEQGKKKKKKKLSEERKHNEYNQFKRDEFEDGDDGTEMKKKRMLIEDGEQCKKLKKKKKKLSEESKQNDSKEVESNECEDDDQGKKMKKKNLIEGNTLNVRNDFSSNEGEDGEQVKKLKKKQKNRSEESKQKDYKEDKSNESDDKGKKMKKQQKVIEGNTLNERNDFSSNGGEDGEQAKKLKKKKKKLSEESEQKDYKEDKSNESEHDDQGKKMKKQQKLIEGNTLNERNDFSSNEGEDGEQAKKLKKQKKKLSEESEHEDYNKVKSNEREDDDHEKKVKKKKKLIEGGRLEECNDVISNGDGDQGKTTKKKNKPSHKRKSKKDNDFNSNQGEVNDQGKTMKKKREAKAVTNDESPNSAHNGTSKRKRVTFSNQVETFCCDGLVRGKRFTPEEDEKIKAAVYDYIDSHCLGDEGVDMILHSQSYPSIRGCWKAIAQALPHRPLDSVSKRGHVLFENNVEFEWTPDEREFVRKAYEQHGPDWRAIADALGKSRNQVKDLWRRLKCTGRKTGPWSQEEYQTLFNLVNLDLRTRALEPYRKSQHGMLRDNICWEAISQKLKTRDSAICCMKWYGQLISPMTATGEWLDSDDFRLIDALYALDACSMEEVDWDNLIEYRSGDVCRQRWDHMVQHIGDRAGKSFIEQVEILAKRFCPDLLEARVAFDNKPVVC</sequence>
<dbReference type="SMART" id="SM00717">
    <property type="entry name" value="SANT"/>
    <property type="match status" value="3"/>
</dbReference>
<dbReference type="InterPro" id="IPR001005">
    <property type="entry name" value="SANT/Myb"/>
</dbReference>
<feature type="domain" description="Myb-like" evidence="4">
    <location>
        <begin position="717"/>
        <end position="770"/>
    </location>
</feature>
<dbReference type="PANTHER" id="PTHR47430">
    <property type="entry name" value="GB|AAC33480.1"/>
    <property type="match status" value="1"/>
</dbReference>
<feature type="compositionally biased region" description="Basic and acidic residues" evidence="3">
    <location>
        <begin position="394"/>
        <end position="411"/>
    </location>
</feature>
<feature type="compositionally biased region" description="Polar residues" evidence="3">
    <location>
        <begin position="301"/>
        <end position="313"/>
    </location>
</feature>
<dbReference type="Gramene" id="Psat04G0278600-T1">
    <property type="protein sequence ID" value="KAI5418283.1"/>
    <property type="gene ID" value="KIW84_042786"/>
</dbReference>
<comment type="caution">
    <text evidence="6">The sequence shown here is derived from an EMBL/GenBank/DDBJ whole genome shotgun (WGS) entry which is preliminary data.</text>
</comment>
<keyword evidence="2" id="KW-0539">Nucleus</keyword>
<gene>
    <name evidence="6" type="ORF">KIW84_042786</name>
</gene>
<feature type="region of interest" description="Disordered" evidence="3">
    <location>
        <begin position="124"/>
        <end position="509"/>
    </location>
</feature>
<dbReference type="PROSITE" id="PS50090">
    <property type="entry name" value="MYB_LIKE"/>
    <property type="match status" value="3"/>
</dbReference>
<feature type="compositionally biased region" description="Polar residues" evidence="3">
    <location>
        <begin position="366"/>
        <end position="377"/>
    </location>
</feature>
<reference evidence="6 7" key="1">
    <citation type="journal article" date="2022" name="Nat. Genet.">
        <title>Improved pea reference genome and pan-genome highlight genomic features and evolutionary characteristics.</title>
        <authorList>
            <person name="Yang T."/>
            <person name="Liu R."/>
            <person name="Luo Y."/>
            <person name="Hu S."/>
            <person name="Wang D."/>
            <person name="Wang C."/>
            <person name="Pandey M.K."/>
            <person name="Ge S."/>
            <person name="Xu Q."/>
            <person name="Li N."/>
            <person name="Li G."/>
            <person name="Huang Y."/>
            <person name="Saxena R.K."/>
            <person name="Ji Y."/>
            <person name="Li M."/>
            <person name="Yan X."/>
            <person name="He Y."/>
            <person name="Liu Y."/>
            <person name="Wang X."/>
            <person name="Xiang C."/>
            <person name="Varshney R.K."/>
            <person name="Ding H."/>
            <person name="Gao S."/>
            <person name="Zong X."/>
        </authorList>
    </citation>
    <scope>NUCLEOTIDE SEQUENCE [LARGE SCALE GENOMIC DNA]</scope>
    <source>
        <strain evidence="6 7">cv. Zhongwan 6</strain>
    </source>
</reference>
<protein>
    <submittedName>
        <fullName evidence="6">Uncharacterized protein</fullName>
    </submittedName>
</protein>
<feature type="compositionally biased region" description="Basic and acidic residues" evidence="3">
    <location>
        <begin position="330"/>
        <end position="354"/>
    </location>
</feature>
<organism evidence="6 7">
    <name type="scientific">Pisum sativum</name>
    <name type="common">Garden pea</name>
    <name type="synonym">Lathyrus oleraceus</name>
    <dbReference type="NCBI Taxonomy" id="3888"/>
    <lineage>
        <taxon>Eukaryota</taxon>
        <taxon>Viridiplantae</taxon>
        <taxon>Streptophyta</taxon>
        <taxon>Embryophyta</taxon>
        <taxon>Tracheophyta</taxon>
        <taxon>Spermatophyta</taxon>
        <taxon>Magnoliopsida</taxon>
        <taxon>eudicotyledons</taxon>
        <taxon>Gunneridae</taxon>
        <taxon>Pentapetalae</taxon>
        <taxon>rosids</taxon>
        <taxon>fabids</taxon>
        <taxon>Fabales</taxon>
        <taxon>Fabaceae</taxon>
        <taxon>Papilionoideae</taxon>
        <taxon>50 kb inversion clade</taxon>
        <taxon>NPAAA clade</taxon>
        <taxon>Hologalegina</taxon>
        <taxon>IRL clade</taxon>
        <taxon>Fabeae</taxon>
        <taxon>Lathyrus</taxon>
    </lineage>
</organism>
<evidence type="ECO:0000313" key="6">
    <source>
        <dbReference type="EMBL" id="KAI5418283.1"/>
    </source>
</evidence>
<feature type="domain" description="Myb-like" evidence="4">
    <location>
        <begin position="646"/>
        <end position="715"/>
    </location>
</feature>